<dbReference type="STRING" id="366584.SAMN05216377_11928"/>
<organism evidence="1 2">
    <name type="scientific">Pseudonocardia oroxyli</name>
    <dbReference type="NCBI Taxonomy" id="366584"/>
    <lineage>
        <taxon>Bacteria</taxon>
        <taxon>Bacillati</taxon>
        <taxon>Actinomycetota</taxon>
        <taxon>Actinomycetes</taxon>
        <taxon>Pseudonocardiales</taxon>
        <taxon>Pseudonocardiaceae</taxon>
        <taxon>Pseudonocardia</taxon>
    </lineage>
</organism>
<dbReference type="AlphaFoldDB" id="A0A1G7ZSJ8"/>
<reference evidence="1 2" key="1">
    <citation type="submission" date="2016-10" db="EMBL/GenBank/DDBJ databases">
        <authorList>
            <person name="de Groot N.N."/>
        </authorList>
    </citation>
    <scope>NUCLEOTIDE SEQUENCE [LARGE SCALE GENOMIC DNA]</scope>
    <source>
        <strain evidence="1 2">CGMCC 4.3143</strain>
    </source>
</reference>
<dbReference type="Proteomes" id="UP000198967">
    <property type="component" value="Unassembled WGS sequence"/>
</dbReference>
<protein>
    <submittedName>
        <fullName evidence="1">Uncharacterized protein</fullName>
    </submittedName>
</protein>
<keyword evidence="2" id="KW-1185">Reference proteome</keyword>
<accession>A0A1G7ZSJ8</accession>
<name>A0A1G7ZSJ8_PSEOR</name>
<evidence type="ECO:0000313" key="1">
    <source>
        <dbReference type="EMBL" id="SDH11648.1"/>
    </source>
</evidence>
<dbReference type="RefSeq" id="WP_093089068.1">
    <property type="nucleotide sequence ID" value="NZ_FNBE01000019.1"/>
</dbReference>
<gene>
    <name evidence="1" type="ORF">SAMN05216377_11928</name>
</gene>
<evidence type="ECO:0000313" key="2">
    <source>
        <dbReference type="Proteomes" id="UP000198967"/>
    </source>
</evidence>
<dbReference type="EMBL" id="FNBE01000019">
    <property type="protein sequence ID" value="SDH11648.1"/>
    <property type="molecule type" value="Genomic_DNA"/>
</dbReference>
<dbReference type="OrthoDB" id="4322177at2"/>
<sequence>MSHAAIHRLDVADRILHAPDLVEDGAWPRACTWLIRLALEHGLDDFWATHRPEVAEVSRRAQLLTLTRTIDSDLGSRATVLWYALSQAAHHHAYELAPTGAELRTWHTDVHLLTEDLRSRSA</sequence>
<proteinExistence type="predicted"/>